<feature type="transmembrane region" description="Helical" evidence="8">
    <location>
        <begin position="203"/>
        <end position="224"/>
    </location>
</feature>
<accession>A0A1M6N7Q4</accession>
<keyword evidence="2" id="KW-0813">Transport</keyword>
<dbReference type="EMBL" id="FQZO01000010">
    <property type="protein sequence ID" value="SHJ91644.1"/>
    <property type="molecule type" value="Genomic_DNA"/>
</dbReference>
<evidence type="ECO:0000259" key="9">
    <source>
        <dbReference type="Pfam" id="PF13303"/>
    </source>
</evidence>
<keyword evidence="3" id="KW-1003">Cell membrane</keyword>
<evidence type="ECO:0000256" key="7">
    <source>
        <dbReference type="ARBA" id="ARBA00023136"/>
    </source>
</evidence>
<feature type="transmembrane region" description="Helical" evidence="8">
    <location>
        <begin position="89"/>
        <end position="119"/>
    </location>
</feature>
<feature type="transmembrane region" description="Helical" evidence="8">
    <location>
        <begin position="131"/>
        <end position="152"/>
    </location>
</feature>
<keyword evidence="10" id="KW-0808">Transferase</keyword>
<keyword evidence="7 8" id="KW-0472">Membrane</keyword>
<dbReference type="GO" id="GO:0005886">
    <property type="term" value="C:plasma membrane"/>
    <property type="evidence" value="ECO:0007669"/>
    <property type="project" value="UniProtKB-SubCell"/>
</dbReference>
<organism evidence="10 11">
    <name type="scientific">Clostridium amylolyticum</name>
    <dbReference type="NCBI Taxonomy" id="1121298"/>
    <lineage>
        <taxon>Bacteria</taxon>
        <taxon>Bacillati</taxon>
        <taxon>Bacillota</taxon>
        <taxon>Clostridia</taxon>
        <taxon>Eubacteriales</taxon>
        <taxon>Clostridiaceae</taxon>
        <taxon>Clostridium</taxon>
    </lineage>
</organism>
<gene>
    <name evidence="10" type="ORF">SAMN05444401_0125</name>
</gene>
<dbReference type="GO" id="GO:0009401">
    <property type="term" value="P:phosphoenolpyruvate-dependent sugar phosphotransferase system"/>
    <property type="evidence" value="ECO:0007669"/>
    <property type="project" value="InterPro"/>
</dbReference>
<keyword evidence="11" id="KW-1185">Reference proteome</keyword>
<proteinExistence type="predicted"/>
<dbReference type="GO" id="GO:0008982">
    <property type="term" value="F:protein-N(PI)-phosphohistidine-sugar phosphotransferase activity"/>
    <property type="evidence" value="ECO:0007669"/>
    <property type="project" value="InterPro"/>
</dbReference>
<dbReference type="Pfam" id="PF13303">
    <property type="entry name" value="PTS_EIIC_2"/>
    <property type="match status" value="1"/>
</dbReference>
<feature type="transmembrane region" description="Helical" evidence="8">
    <location>
        <begin position="302"/>
        <end position="324"/>
    </location>
</feature>
<dbReference type="Proteomes" id="UP000184080">
    <property type="component" value="Unassembled WGS sequence"/>
</dbReference>
<evidence type="ECO:0000256" key="1">
    <source>
        <dbReference type="ARBA" id="ARBA00004651"/>
    </source>
</evidence>
<feature type="transmembrane region" description="Helical" evidence="8">
    <location>
        <begin position="172"/>
        <end position="191"/>
    </location>
</feature>
<sequence>MEIVKGMGLLLFTLGLFSLFSFKAPKGSKAMSGLANAAVATFLVEAIHKYISGDFLNLTFLGKVGSVSGSMGGVAAAILVPISMGVNPIYAVVAGVALGGYGILPGFIAGYIVGLIAPIFDKKLPEGLNTIAGALLIAPLARFIAMGVYPIVNGTLVNIGQMISLAAQQSPLVMGFLLGGIMKVVCTSPLSSMAVTAMLGLQGLAMGISALACVGGSFTNGIIFKRLRLGNKSNIIAVMLEPLTQAPIVTKNPIPIYGSNILGGGLAGLSAAYFNIVNNAPGTASPIPGLLAPFGFNDPKKVLIALAFAIIGGSIGGLVGSVVFKGFANKQCDSDEIPVNKVNDDIANTLNTKKKNSLNILKYYRIKKANLQ</sequence>
<comment type="subcellular location">
    <subcellularLocation>
        <location evidence="1">Cell membrane</location>
        <topology evidence="1">Multi-pass membrane protein</topology>
    </subcellularLocation>
</comment>
<reference evidence="10 11" key="1">
    <citation type="submission" date="2016-11" db="EMBL/GenBank/DDBJ databases">
        <authorList>
            <person name="Jaros S."/>
            <person name="Januszkiewicz K."/>
            <person name="Wedrychowicz H."/>
        </authorList>
    </citation>
    <scope>NUCLEOTIDE SEQUENCE [LARGE SCALE GENOMIC DNA]</scope>
    <source>
        <strain evidence="10 11">DSM 21864</strain>
    </source>
</reference>
<dbReference type="STRING" id="1121298.SAMN05444401_0125"/>
<evidence type="ECO:0000256" key="6">
    <source>
        <dbReference type="ARBA" id="ARBA00022989"/>
    </source>
</evidence>
<dbReference type="PANTHER" id="PTHR40063">
    <property type="entry name" value="MEMBRANE PROTEIN-RELATED"/>
    <property type="match status" value="1"/>
</dbReference>
<protein>
    <submittedName>
        <fullName evidence="10">Phosphotransferase system, fructose-specific IIC component</fullName>
    </submittedName>
</protein>
<keyword evidence="5 8" id="KW-0812">Transmembrane</keyword>
<feature type="domain" description="Phosphotransferase system EIIC" evidence="9">
    <location>
        <begin position="29"/>
        <end position="325"/>
    </location>
</feature>
<dbReference type="RefSeq" id="WP_242949004.1">
    <property type="nucleotide sequence ID" value="NZ_FQZO01000010.1"/>
</dbReference>
<evidence type="ECO:0000313" key="10">
    <source>
        <dbReference type="EMBL" id="SHJ91644.1"/>
    </source>
</evidence>
<evidence type="ECO:0000313" key="11">
    <source>
        <dbReference type="Proteomes" id="UP000184080"/>
    </source>
</evidence>
<keyword evidence="6 8" id="KW-1133">Transmembrane helix</keyword>
<name>A0A1M6N7Q4_9CLOT</name>
<dbReference type="InterPro" id="IPR003352">
    <property type="entry name" value="PTS_EIIC"/>
</dbReference>
<evidence type="ECO:0000256" key="4">
    <source>
        <dbReference type="ARBA" id="ARBA00022597"/>
    </source>
</evidence>
<dbReference type="PANTHER" id="PTHR40063:SF1">
    <property type="entry name" value="MEMBRANE PROTEIN"/>
    <property type="match status" value="1"/>
</dbReference>
<evidence type="ECO:0000256" key="5">
    <source>
        <dbReference type="ARBA" id="ARBA00022692"/>
    </source>
</evidence>
<evidence type="ECO:0000256" key="3">
    <source>
        <dbReference type="ARBA" id="ARBA00022475"/>
    </source>
</evidence>
<keyword evidence="4" id="KW-0762">Sugar transport</keyword>
<feature type="transmembrane region" description="Helical" evidence="8">
    <location>
        <begin position="61"/>
        <end position="82"/>
    </location>
</feature>
<dbReference type="AlphaFoldDB" id="A0A1M6N7Q4"/>
<evidence type="ECO:0000256" key="2">
    <source>
        <dbReference type="ARBA" id="ARBA00022448"/>
    </source>
</evidence>
<evidence type="ECO:0000256" key="8">
    <source>
        <dbReference type="SAM" id="Phobius"/>
    </source>
</evidence>